<proteinExistence type="inferred from homology"/>
<protein>
    <recommendedName>
        <fullName evidence="9">mRNA export factor MEX67</fullName>
    </recommendedName>
</protein>
<feature type="region of interest" description="Disordered" evidence="10">
    <location>
        <begin position="118"/>
        <end position="201"/>
    </location>
</feature>
<dbReference type="Proteomes" id="UP000193218">
    <property type="component" value="Unassembled WGS sequence"/>
</dbReference>
<dbReference type="InterPro" id="IPR032675">
    <property type="entry name" value="LRR_dom_sf"/>
</dbReference>
<reference evidence="13 14" key="1">
    <citation type="submission" date="2017-03" db="EMBL/GenBank/DDBJ databases">
        <title>Widespread Adenine N6-methylation of Active Genes in Fungi.</title>
        <authorList>
            <consortium name="DOE Joint Genome Institute"/>
            <person name="Mondo S.J."/>
            <person name="Dannebaum R.O."/>
            <person name="Kuo R.C."/>
            <person name="Louie K.B."/>
            <person name="Bewick A.J."/>
            <person name="Labutti K."/>
            <person name="Haridas S."/>
            <person name="Kuo A."/>
            <person name="Salamov A."/>
            <person name="Ahrendt S.R."/>
            <person name="Lau R."/>
            <person name="Bowen B.P."/>
            <person name="Lipzen A."/>
            <person name="Sullivan W."/>
            <person name="Andreopoulos W.B."/>
            <person name="Clum A."/>
            <person name="Lindquist E."/>
            <person name="Daum C."/>
            <person name="Northen T.R."/>
            <person name="Ramamoorthy G."/>
            <person name="Schmitz R.J."/>
            <person name="Gryganskyi A."/>
            <person name="Culley D."/>
            <person name="Magnuson J."/>
            <person name="James T.Y."/>
            <person name="O'Malley M.A."/>
            <person name="Stajich J.E."/>
            <person name="Spatafora J.W."/>
            <person name="Visel A."/>
            <person name="Grigoriev I.V."/>
        </authorList>
    </citation>
    <scope>NUCLEOTIDE SEQUENCE [LARGE SCALE GENOMIC DNA]</scope>
    <source>
        <strain evidence="13 14">NRRL Y-17943</strain>
    </source>
</reference>
<accession>A0A1Y1UT08</accession>
<dbReference type="FunFam" id="1.10.8.10:FF:000018">
    <property type="entry name" value="Nuclear RNA export factor 1"/>
    <property type="match status" value="1"/>
</dbReference>
<dbReference type="GO" id="GO:0003723">
    <property type="term" value="F:RNA binding"/>
    <property type="evidence" value="ECO:0007669"/>
    <property type="project" value="TreeGrafter"/>
</dbReference>
<dbReference type="Gene3D" id="3.10.450.50">
    <property type="match status" value="1"/>
</dbReference>
<dbReference type="InterPro" id="IPR018222">
    <property type="entry name" value="Nuclear_transport_factor_2_euk"/>
</dbReference>
<gene>
    <name evidence="13" type="ORF">BD324DRAFT_14152</name>
</gene>
<comment type="function">
    <text evidence="8">Involved in the export of mRNA from the nucleus to the cytoplasm.</text>
</comment>
<dbReference type="AlphaFoldDB" id="A0A1Y1UT08"/>
<evidence type="ECO:0000256" key="1">
    <source>
        <dbReference type="ARBA" id="ARBA00004123"/>
    </source>
</evidence>
<dbReference type="GO" id="GO:0016973">
    <property type="term" value="P:poly(A)+ mRNA export from nucleus"/>
    <property type="evidence" value="ECO:0007669"/>
    <property type="project" value="TreeGrafter"/>
</dbReference>
<keyword evidence="5" id="KW-0677">Repeat</keyword>
<comment type="caution">
    <text evidence="13">The sequence shown here is derived from an EMBL/GenBank/DDBJ whole genome shotgun (WGS) entry which is preliminary data.</text>
</comment>
<evidence type="ECO:0000256" key="5">
    <source>
        <dbReference type="ARBA" id="ARBA00022737"/>
    </source>
</evidence>
<dbReference type="STRING" id="4999.A0A1Y1UT08"/>
<dbReference type="InterPro" id="IPR001611">
    <property type="entry name" value="Leu-rich_rpt"/>
</dbReference>
<feature type="region of interest" description="Disordered" evidence="10">
    <location>
        <begin position="1"/>
        <end position="90"/>
    </location>
</feature>
<evidence type="ECO:0000256" key="3">
    <source>
        <dbReference type="ARBA" id="ARBA00022448"/>
    </source>
</evidence>
<evidence type="ECO:0000259" key="11">
    <source>
        <dbReference type="PROSITE" id="PS50177"/>
    </source>
</evidence>
<dbReference type="CDD" id="cd14342">
    <property type="entry name" value="UBA_TAP-C"/>
    <property type="match status" value="1"/>
</dbReference>
<dbReference type="PANTHER" id="PTHR10662">
    <property type="entry name" value="NUCLEAR RNA EXPORT FACTOR"/>
    <property type="match status" value="1"/>
</dbReference>
<dbReference type="PROSITE" id="PS51281">
    <property type="entry name" value="TAP_C"/>
    <property type="match status" value="1"/>
</dbReference>
<dbReference type="Pfam" id="PF03943">
    <property type="entry name" value="TAP_C"/>
    <property type="match status" value="1"/>
</dbReference>
<evidence type="ECO:0000256" key="2">
    <source>
        <dbReference type="ARBA" id="ARBA00009285"/>
    </source>
</evidence>
<dbReference type="SUPFAM" id="SSF52058">
    <property type="entry name" value="L domain-like"/>
    <property type="match status" value="1"/>
</dbReference>
<name>A0A1Y1UT08_9TREE</name>
<dbReference type="PANTHER" id="PTHR10662:SF22">
    <property type="entry name" value="NUCLEAR RNA EXPORT FACTOR 1"/>
    <property type="match status" value="1"/>
</dbReference>
<dbReference type="InParanoid" id="A0A1Y1UT08"/>
<dbReference type="OrthoDB" id="25872at2759"/>
<dbReference type="InterPro" id="IPR002075">
    <property type="entry name" value="NTF2_dom"/>
</dbReference>
<dbReference type="InterPro" id="IPR005637">
    <property type="entry name" value="TAP_C_dom"/>
</dbReference>
<keyword evidence="4" id="KW-0433">Leucine-rich repeat</keyword>
<feature type="compositionally biased region" description="Polar residues" evidence="10">
    <location>
        <begin position="148"/>
        <end position="163"/>
    </location>
</feature>
<keyword evidence="6" id="KW-0509">mRNA transport</keyword>
<feature type="domain" description="NTF2" evidence="11">
    <location>
        <begin position="422"/>
        <end position="603"/>
    </location>
</feature>
<comment type="similarity">
    <text evidence="2">Belongs to the NXF family.</text>
</comment>
<dbReference type="PROSITE" id="PS51450">
    <property type="entry name" value="LRR"/>
    <property type="match status" value="1"/>
</dbReference>
<feature type="compositionally biased region" description="Polar residues" evidence="10">
    <location>
        <begin position="1"/>
        <end position="15"/>
    </location>
</feature>
<dbReference type="EMBL" id="NBSH01000001">
    <property type="protein sequence ID" value="ORX40664.1"/>
    <property type="molecule type" value="Genomic_DNA"/>
</dbReference>
<dbReference type="Gene3D" id="3.80.10.10">
    <property type="entry name" value="Ribonuclease Inhibitor"/>
    <property type="match status" value="1"/>
</dbReference>
<dbReference type="PROSITE" id="PS50177">
    <property type="entry name" value="NTF2_DOMAIN"/>
    <property type="match status" value="1"/>
</dbReference>
<dbReference type="InterPro" id="IPR032710">
    <property type="entry name" value="NTF2-like_dom_sf"/>
</dbReference>
<evidence type="ECO:0000256" key="7">
    <source>
        <dbReference type="ARBA" id="ARBA00023242"/>
    </source>
</evidence>
<evidence type="ECO:0000313" key="14">
    <source>
        <dbReference type="Proteomes" id="UP000193218"/>
    </source>
</evidence>
<keyword evidence="7" id="KW-0539">Nucleus</keyword>
<sequence length="682" mass="74970">MSAFQQALANAQPQASGSGSGSSLSIRGSAGEGPSARTLGTALRQAGISTQAGMEVDGGRGSRGKRASVHGRGPLDQKRRRIGGGDRWETDLSGASRVVDLHLNYPWLSFQTAPLCSTGRHRPPKNPYDKPAPPSAHSGPGRPVRARGSTSLPSAPHKTNLNNLHPRRQPEGTPPILKKRQTNEDRQAQATSHAKLNEKLGSQEMKDWLGARMISEGVMNMANLGEDAWLKENGILPPGARNAPGNAGAVFWRLIDHVIQRARNIPIHTLSLANNDFHSLRQLDKLPNALPHLRALDLSNNPIAKFTELEVLLASGEKKGKATAGAGGLKSLIELKLNGCTFREEALARPKGDDTYKHEILRRFPGLLILDGVNLDRIVFPIYRKPQVRRSEQEKEDLRKKPFSFPMDAQGGFIDNEIVKTFVMQFCAKYFPTFDNDRASILPAYAPNATASVSSNTLISRSWLQQNDVMATRSQRPKAVGFDAWTSLPGRNFLRTATSIDQRMKTLKSPMDSQEFLRFFSTAVPKTKHPLDDSTKWCIDAWVLGGEGVDTRLCAMIQGEFQEMPSATVRSFSRTFILADAPQGSPAHSNGWPATILSDTMVVHSYMSTGQYDDKRSLAKHGVTIVAPNLSNRDQLVTQMRTRTGMNAEYAQMCLNENGWDFEKAVANFEVLKATIPPEAFQ</sequence>
<dbReference type="Gene3D" id="1.10.8.10">
    <property type="entry name" value="DNA helicase RuvA subunit, C-terminal domain"/>
    <property type="match status" value="1"/>
</dbReference>
<organism evidence="13 14">
    <name type="scientific">Kockovaella imperatae</name>
    <dbReference type="NCBI Taxonomy" id="4999"/>
    <lineage>
        <taxon>Eukaryota</taxon>
        <taxon>Fungi</taxon>
        <taxon>Dikarya</taxon>
        <taxon>Basidiomycota</taxon>
        <taxon>Agaricomycotina</taxon>
        <taxon>Tremellomycetes</taxon>
        <taxon>Tremellales</taxon>
        <taxon>Cuniculitremaceae</taxon>
        <taxon>Kockovaella</taxon>
    </lineage>
</organism>
<dbReference type="SMART" id="SM00804">
    <property type="entry name" value="TAP_C"/>
    <property type="match status" value="1"/>
</dbReference>
<evidence type="ECO:0000313" key="13">
    <source>
        <dbReference type="EMBL" id="ORX40664.1"/>
    </source>
</evidence>
<dbReference type="SUPFAM" id="SSF54427">
    <property type="entry name" value="NTF2-like"/>
    <property type="match status" value="1"/>
</dbReference>
<evidence type="ECO:0000256" key="4">
    <source>
        <dbReference type="ARBA" id="ARBA00022614"/>
    </source>
</evidence>
<comment type="subcellular location">
    <subcellularLocation>
        <location evidence="1">Nucleus</location>
    </subcellularLocation>
</comment>
<dbReference type="InterPro" id="IPR030217">
    <property type="entry name" value="NXF_fam"/>
</dbReference>
<dbReference type="FunCoup" id="A0A1Y1UT08">
    <property type="interactions" value="257"/>
</dbReference>
<keyword evidence="14" id="KW-1185">Reference proteome</keyword>
<keyword evidence="3" id="KW-0813">Transport</keyword>
<dbReference type="Pfam" id="PF22602">
    <property type="entry name" value="NXF_NTF2"/>
    <property type="match status" value="1"/>
</dbReference>
<dbReference type="InterPro" id="IPR009060">
    <property type="entry name" value="UBA-like_sf"/>
</dbReference>
<feature type="compositionally biased region" description="Basic and acidic residues" evidence="10">
    <location>
        <begin position="73"/>
        <end position="90"/>
    </location>
</feature>
<evidence type="ECO:0000256" key="10">
    <source>
        <dbReference type="SAM" id="MobiDB-lite"/>
    </source>
</evidence>
<dbReference type="GO" id="GO:0042272">
    <property type="term" value="C:nuclear RNA export factor complex"/>
    <property type="evidence" value="ECO:0007669"/>
    <property type="project" value="UniProtKB-ARBA"/>
</dbReference>
<dbReference type="SUPFAM" id="SSF46934">
    <property type="entry name" value="UBA-like"/>
    <property type="match status" value="1"/>
</dbReference>
<dbReference type="GeneID" id="33553818"/>
<feature type="domain" description="TAP-C" evidence="12">
    <location>
        <begin position="631"/>
        <end position="682"/>
    </location>
</feature>
<evidence type="ECO:0000259" key="12">
    <source>
        <dbReference type="PROSITE" id="PS51281"/>
    </source>
</evidence>
<dbReference type="RefSeq" id="XP_021874343.1">
    <property type="nucleotide sequence ID" value="XM_022012010.1"/>
</dbReference>
<evidence type="ECO:0000256" key="9">
    <source>
        <dbReference type="ARBA" id="ARBA00069694"/>
    </source>
</evidence>
<evidence type="ECO:0000256" key="6">
    <source>
        <dbReference type="ARBA" id="ARBA00022816"/>
    </source>
</evidence>
<evidence type="ECO:0000256" key="8">
    <source>
        <dbReference type="ARBA" id="ARBA00055253"/>
    </source>
</evidence>